<proteinExistence type="predicted"/>
<feature type="compositionally biased region" description="Polar residues" evidence="3">
    <location>
        <begin position="84"/>
        <end position="98"/>
    </location>
</feature>
<dbReference type="PANTHER" id="PTHR23236:SF11">
    <property type="entry name" value="EUKARYOTIC TRANSLATION INITIATION FACTOR 4H"/>
    <property type="match status" value="1"/>
</dbReference>
<feature type="compositionally biased region" description="Basic residues" evidence="3">
    <location>
        <begin position="1"/>
        <end position="10"/>
    </location>
</feature>
<feature type="region of interest" description="Disordered" evidence="3">
    <location>
        <begin position="224"/>
        <end position="436"/>
    </location>
</feature>
<dbReference type="Gene3D" id="3.30.70.330">
    <property type="match status" value="1"/>
</dbReference>
<dbReference type="InterPro" id="IPR012677">
    <property type="entry name" value="Nucleotide-bd_a/b_plait_sf"/>
</dbReference>
<feature type="compositionally biased region" description="Polar residues" evidence="3">
    <location>
        <begin position="292"/>
        <end position="302"/>
    </location>
</feature>
<dbReference type="SUPFAM" id="SSF54928">
    <property type="entry name" value="RNA-binding domain, RBD"/>
    <property type="match status" value="1"/>
</dbReference>
<sequence>MTKKSQKKSSKGVTLDLNTFLTTPTHGETINWAEEMEGEEPTTTSTTTTASSGGLTLEELRASSTSDSSKGGYSKGGFGGYSARQESNLSRELGSTVSKVKPPSFFSEGAPQKSKTSQFESTPFREERRERKQHPQHDLPTEKPFVAFIGNLNYDVTKEDLQEFFGDCNPINVSIPRDKETHKIKGYGYVEFDTVEDLKAALQLNGGNVLERAIKIDIAAPETASKVSLSNRDNNFRQNREGGFRQHRQRDDFEERRQPPSIADKSDNWRSGGDELGDVNPFGNSKKPIRKPNQQENTSPFGSFNRKPREETRQERPVQEKPAKPSLFGEGKAWEPKEKDLQGPNLDIYTSKKPKERSEKKEHQEKKVGEDKESGFQTATSKPRGGRRYAQQGTRGGFTKKRGGANSSSRTNNDEAEGEPTESNNPYAALSEQTDE</sequence>
<feature type="compositionally biased region" description="Basic and acidic residues" evidence="3">
    <location>
        <begin position="332"/>
        <end position="341"/>
    </location>
</feature>
<comment type="caution">
    <text evidence="5">The sequence shown here is derived from an EMBL/GenBank/DDBJ whole genome shotgun (WGS) entry which is preliminary data.</text>
</comment>
<accession>A0AA88KM34</accession>
<dbReference type="SMART" id="SM00360">
    <property type="entry name" value="RRM"/>
    <property type="match status" value="1"/>
</dbReference>
<feature type="compositionally biased region" description="Basic and acidic residues" evidence="3">
    <location>
        <begin position="234"/>
        <end position="268"/>
    </location>
</feature>
<dbReference type="InterPro" id="IPR035979">
    <property type="entry name" value="RBD_domain_sf"/>
</dbReference>
<dbReference type="RefSeq" id="XP_044550521.1">
    <property type="nucleotide sequence ID" value="XM_044691673.1"/>
</dbReference>
<evidence type="ECO:0000259" key="4">
    <source>
        <dbReference type="PROSITE" id="PS50102"/>
    </source>
</evidence>
<evidence type="ECO:0000256" key="3">
    <source>
        <dbReference type="SAM" id="MobiDB-lite"/>
    </source>
</evidence>
<feature type="domain" description="RRM" evidence="4">
    <location>
        <begin position="145"/>
        <end position="221"/>
    </location>
</feature>
<evidence type="ECO:0000256" key="1">
    <source>
        <dbReference type="ARBA" id="ARBA00022884"/>
    </source>
</evidence>
<evidence type="ECO:0000256" key="2">
    <source>
        <dbReference type="PROSITE-ProRule" id="PRU00176"/>
    </source>
</evidence>
<gene>
    <name evidence="5" type="ORF">C9374_002273</name>
</gene>
<dbReference type="AlphaFoldDB" id="A0AA88KM34"/>
<feature type="compositionally biased region" description="Polar residues" evidence="3">
    <location>
        <begin position="16"/>
        <end position="28"/>
    </location>
</feature>
<reference evidence="5 6" key="1">
    <citation type="journal article" date="2018" name="BMC Genomics">
        <title>The genome of Naegleria lovaniensis, the basis for a comparative approach to unravel pathogenicity factors of the human pathogenic amoeba N. fowleri.</title>
        <authorList>
            <person name="Liechti N."/>
            <person name="Schurch N."/>
            <person name="Bruggmann R."/>
            <person name="Wittwer M."/>
        </authorList>
    </citation>
    <scope>NUCLEOTIDE SEQUENCE [LARGE SCALE GENOMIC DNA]</scope>
    <source>
        <strain evidence="5 6">ATCC 30569</strain>
    </source>
</reference>
<dbReference type="InterPro" id="IPR000504">
    <property type="entry name" value="RRM_dom"/>
</dbReference>
<feature type="compositionally biased region" description="Basic and acidic residues" evidence="3">
    <location>
        <begin position="123"/>
        <end position="141"/>
    </location>
</feature>
<dbReference type="PANTHER" id="PTHR23236">
    <property type="entry name" value="EUKARYOTIC TRANSLATION INITIATION FACTOR 4B/4H"/>
    <property type="match status" value="1"/>
</dbReference>
<protein>
    <recommendedName>
        <fullName evidence="4">RRM domain-containing protein</fullName>
    </recommendedName>
</protein>
<dbReference type="PROSITE" id="PS50102">
    <property type="entry name" value="RRM"/>
    <property type="match status" value="1"/>
</dbReference>
<name>A0AA88KM34_NAELO</name>
<keyword evidence="6" id="KW-1185">Reference proteome</keyword>
<evidence type="ECO:0000313" key="6">
    <source>
        <dbReference type="Proteomes" id="UP000816034"/>
    </source>
</evidence>
<feature type="compositionally biased region" description="Basic and acidic residues" evidence="3">
    <location>
        <begin position="307"/>
        <end position="323"/>
    </location>
</feature>
<dbReference type="Pfam" id="PF00076">
    <property type="entry name" value="RRM_1"/>
    <property type="match status" value="1"/>
</dbReference>
<dbReference type="EMBL" id="PYSW02000015">
    <property type="protein sequence ID" value="KAG2386529.1"/>
    <property type="molecule type" value="Genomic_DNA"/>
</dbReference>
<evidence type="ECO:0000313" key="5">
    <source>
        <dbReference type="EMBL" id="KAG2386529.1"/>
    </source>
</evidence>
<feature type="region of interest" description="Disordered" evidence="3">
    <location>
        <begin position="1"/>
        <end position="142"/>
    </location>
</feature>
<feature type="compositionally biased region" description="Basic and acidic residues" evidence="3">
    <location>
        <begin position="356"/>
        <end position="374"/>
    </location>
</feature>
<dbReference type="Proteomes" id="UP000816034">
    <property type="component" value="Unassembled WGS sequence"/>
</dbReference>
<dbReference type="GeneID" id="68094729"/>
<organism evidence="5 6">
    <name type="scientific">Naegleria lovaniensis</name>
    <name type="common">Amoeba</name>
    <dbReference type="NCBI Taxonomy" id="51637"/>
    <lineage>
        <taxon>Eukaryota</taxon>
        <taxon>Discoba</taxon>
        <taxon>Heterolobosea</taxon>
        <taxon>Tetramitia</taxon>
        <taxon>Eutetramitia</taxon>
        <taxon>Vahlkampfiidae</taxon>
        <taxon>Naegleria</taxon>
    </lineage>
</organism>
<feature type="compositionally biased region" description="Low complexity" evidence="3">
    <location>
        <begin position="41"/>
        <end position="72"/>
    </location>
</feature>
<keyword evidence="1 2" id="KW-0694">RNA-binding</keyword>
<dbReference type="GO" id="GO:0003723">
    <property type="term" value="F:RNA binding"/>
    <property type="evidence" value="ECO:0007669"/>
    <property type="project" value="UniProtKB-UniRule"/>
</dbReference>